<dbReference type="AlphaFoldDB" id="A0A0E9XHS4"/>
<proteinExistence type="predicted"/>
<evidence type="ECO:0000313" key="1">
    <source>
        <dbReference type="EMBL" id="JAI01229.1"/>
    </source>
</evidence>
<protein>
    <submittedName>
        <fullName evidence="1">Uncharacterized protein</fullName>
    </submittedName>
</protein>
<dbReference type="EMBL" id="GBXM01007349">
    <property type="protein sequence ID" value="JAI01229.1"/>
    <property type="molecule type" value="Transcribed_RNA"/>
</dbReference>
<name>A0A0E9XHS4_ANGAN</name>
<sequence>MCDTVLTATIYFQLCSTPFENIVAYNVFSFTSTKILTRDNTENERTEKNIIKYLNAMRFLIIISLAEHTQVFMNICNIACVL</sequence>
<accession>A0A0E9XHS4</accession>
<reference evidence="1" key="1">
    <citation type="submission" date="2014-11" db="EMBL/GenBank/DDBJ databases">
        <authorList>
            <person name="Amaro Gonzalez C."/>
        </authorList>
    </citation>
    <scope>NUCLEOTIDE SEQUENCE</scope>
</reference>
<organism evidence="1">
    <name type="scientific">Anguilla anguilla</name>
    <name type="common">European freshwater eel</name>
    <name type="synonym">Muraena anguilla</name>
    <dbReference type="NCBI Taxonomy" id="7936"/>
    <lineage>
        <taxon>Eukaryota</taxon>
        <taxon>Metazoa</taxon>
        <taxon>Chordata</taxon>
        <taxon>Craniata</taxon>
        <taxon>Vertebrata</taxon>
        <taxon>Euteleostomi</taxon>
        <taxon>Actinopterygii</taxon>
        <taxon>Neopterygii</taxon>
        <taxon>Teleostei</taxon>
        <taxon>Anguilliformes</taxon>
        <taxon>Anguillidae</taxon>
        <taxon>Anguilla</taxon>
    </lineage>
</organism>
<reference evidence="1" key="2">
    <citation type="journal article" date="2015" name="Fish Shellfish Immunol.">
        <title>Early steps in the European eel (Anguilla anguilla)-Vibrio vulnificus interaction in the gills: Role of the RtxA13 toxin.</title>
        <authorList>
            <person name="Callol A."/>
            <person name="Pajuelo D."/>
            <person name="Ebbesson L."/>
            <person name="Teles M."/>
            <person name="MacKenzie S."/>
            <person name="Amaro C."/>
        </authorList>
    </citation>
    <scope>NUCLEOTIDE SEQUENCE</scope>
</reference>